<dbReference type="GeneID" id="106171459"/>
<name>A0A1S3JA43_LINAN</name>
<dbReference type="InterPro" id="IPR039491">
    <property type="entry name" value="REX1-B"/>
</dbReference>
<dbReference type="PANTHER" id="PTHR28309">
    <property type="entry name" value="REQUIRED FOR EXCISION 1-B DOMAIN-CONTAINING PROTEIN"/>
    <property type="match status" value="1"/>
</dbReference>
<dbReference type="InParanoid" id="A0A1S3JA43"/>
<organism evidence="1 2">
    <name type="scientific">Lingula anatina</name>
    <name type="common">Brachiopod</name>
    <name type="synonym">Lingula unguis</name>
    <dbReference type="NCBI Taxonomy" id="7574"/>
    <lineage>
        <taxon>Eukaryota</taxon>
        <taxon>Metazoa</taxon>
        <taxon>Spiralia</taxon>
        <taxon>Lophotrochozoa</taxon>
        <taxon>Brachiopoda</taxon>
        <taxon>Linguliformea</taxon>
        <taxon>Lingulata</taxon>
        <taxon>Lingulida</taxon>
        <taxon>Linguloidea</taxon>
        <taxon>Lingulidae</taxon>
        <taxon>Lingula</taxon>
    </lineage>
</organism>
<reference evidence="2" key="1">
    <citation type="submission" date="2025-08" db="UniProtKB">
        <authorList>
            <consortium name="RefSeq"/>
        </authorList>
    </citation>
    <scope>IDENTIFICATION</scope>
    <source>
        <tissue evidence="2">Gonads</tissue>
    </source>
</reference>
<evidence type="ECO:0000313" key="2">
    <source>
        <dbReference type="RefSeq" id="XP_013407275.1"/>
    </source>
</evidence>
<accession>A0A1S3JA43</accession>
<dbReference type="RefSeq" id="XP_013407275.1">
    <property type="nucleotide sequence ID" value="XM_013551821.1"/>
</dbReference>
<gene>
    <name evidence="2" type="primary">LOC106171459</name>
</gene>
<dbReference type="AlphaFoldDB" id="A0A1S3JA43"/>
<protein>
    <submittedName>
        <fullName evidence="2">Required for excision 1-B domain-containing protein</fullName>
    </submittedName>
</protein>
<dbReference type="PANTHER" id="PTHR28309:SF1">
    <property type="entry name" value="REQUIRED FOR EXCISION 1-B DOMAIN-CONTAINING PROTEIN"/>
    <property type="match status" value="1"/>
</dbReference>
<dbReference type="OrthoDB" id="434723at2759"/>
<dbReference type="Proteomes" id="UP000085678">
    <property type="component" value="Unplaced"/>
</dbReference>
<dbReference type="Pfam" id="PF14966">
    <property type="entry name" value="DNA_repr_REX1B"/>
    <property type="match status" value="1"/>
</dbReference>
<evidence type="ECO:0000313" key="1">
    <source>
        <dbReference type="Proteomes" id="UP000085678"/>
    </source>
</evidence>
<keyword evidence="1" id="KW-1185">Reference proteome</keyword>
<proteinExistence type="predicted"/>
<dbReference type="KEGG" id="lak:106171459"/>
<sequence length="158" mass="18523">MHTIQKGNMVSNALDLLKKFYALQEERVQTYQLFDEGFQAYLAGAPEYNFPMYRQLVHEITETFKNISEEIIGIEKKLRQDHGLPAVGNYIVKIQDDEKLKLELTAKLQIDTQNVVDFPEDDSYKEGMQSTKQSLRQVIDRINDHLEELKYETEDLYT</sequence>